<evidence type="ECO:0000256" key="2">
    <source>
        <dbReference type="ARBA" id="ARBA00022448"/>
    </source>
</evidence>
<dbReference type="RefSeq" id="XP_013023576.1">
    <property type="nucleotide sequence ID" value="XM_013168122.1"/>
</dbReference>
<evidence type="ECO:0000259" key="12">
    <source>
        <dbReference type="PROSITE" id="PS51847"/>
    </source>
</evidence>
<dbReference type="eggNOG" id="ENOG502QT3W">
    <property type="taxonomic scope" value="Eukaryota"/>
</dbReference>
<dbReference type="GO" id="GO:0007005">
    <property type="term" value="P:mitochondrion organization"/>
    <property type="evidence" value="ECO:0007669"/>
    <property type="project" value="InterPro"/>
</dbReference>
<reference evidence="13 14" key="1">
    <citation type="journal article" date="2011" name="Science">
        <title>Comparative functional genomics of the fission yeasts.</title>
        <authorList>
            <person name="Rhind N."/>
            <person name="Chen Z."/>
            <person name="Yassour M."/>
            <person name="Thompson D.A."/>
            <person name="Haas B.J."/>
            <person name="Habib N."/>
            <person name="Wapinski I."/>
            <person name="Roy S."/>
            <person name="Lin M.F."/>
            <person name="Heiman D.I."/>
            <person name="Young S.K."/>
            <person name="Furuya K."/>
            <person name="Guo Y."/>
            <person name="Pidoux A."/>
            <person name="Chen H.M."/>
            <person name="Robbertse B."/>
            <person name="Goldberg J.M."/>
            <person name="Aoki K."/>
            <person name="Bayne E.H."/>
            <person name="Berlin A.M."/>
            <person name="Desjardins C.A."/>
            <person name="Dobbs E."/>
            <person name="Dukaj L."/>
            <person name="Fan L."/>
            <person name="FitzGerald M.G."/>
            <person name="French C."/>
            <person name="Gujja S."/>
            <person name="Hansen K."/>
            <person name="Keifenheim D."/>
            <person name="Levin J.Z."/>
            <person name="Mosher R.A."/>
            <person name="Mueller C.A."/>
            <person name="Pfiffner J."/>
            <person name="Priest M."/>
            <person name="Russ C."/>
            <person name="Smialowska A."/>
            <person name="Swoboda P."/>
            <person name="Sykes S.M."/>
            <person name="Vaughn M."/>
            <person name="Vengrova S."/>
            <person name="Yoder R."/>
            <person name="Zeng Q."/>
            <person name="Allshire R."/>
            <person name="Baulcombe D."/>
            <person name="Birren B.W."/>
            <person name="Brown W."/>
            <person name="Ekwall K."/>
            <person name="Kellis M."/>
            <person name="Leatherwood J."/>
            <person name="Levin H."/>
            <person name="Margalit H."/>
            <person name="Martienssen R."/>
            <person name="Nieduszynski C.A."/>
            <person name="Spatafora J.W."/>
            <person name="Friedman N."/>
            <person name="Dalgaard J.Z."/>
            <person name="Baumann P."/>
            <person name="Niki H."/>
            <person name="Regev A."/>
            <person name="Nusbaum C."/>
        </authorList>
    </citation>
    <scope>NUCLEOTIDE SEQUENCE [LARGE SCALE GENOMIC DNA]</scope>
    <source>
        <strain evidence="14">OY26 / ATCC MYA-4695 / CBS 11777 / NBRC 106824 / NRRL Y48691</strain>
    </source>
</reference>
<evidence type="ECO:0000256" key="10">
    <source>
        <dbReference type="HAMAP-Rule" id="MF_03105"/>
    </source>
</evidence>
<evidence type="ECO:0000256" key="6">
    <source>
        <dbReference type="ARBA" id="ARBA00023055"/>
    </source>
</evidence>
<dbReference type="HAMAP" id="MF_03105">
    <property type="entry name" value="Mdm34"/>
    <property type="match status" value="1"/>
</dbReference>
<keyword evidence="9 10" id="KW-0472">Membrane</keyword>
<dbReference type="STRING" id="653667.S9VX06"/>
<comment type="function">
    <text evidence="10">Component of the ERMES/MDM complex, which serves as a molecular tether to connect the endoplasmic reticulum (ER) and mitochondria. Components of this complex are involved in the control of mitochondrial shape and protein biogenesis, and function in nonvesicular lipid trafficking between the ER and mitochondria. MDM34 is required for the interaction of the ER-resident membrane protein MMM1 and the outer mitochondrial membrane-resident beta-barrel protein MDM10.</text>
</comment>
<feature type="domain" description="SMP-LTD" evidence="12">
    <location>
        <begin position="1"/>
        <end position="196"/>
    </location>
</feature>
<dbReference type="OrthoDB" id="17927at2759"/>
<keyword evidence="3 10" id="KW-1134">Transmembrane beta strand</keyword>
<evidence type="ECO:0000313" key="14">
    <source>
        <dbReference type="Proteomes" id="UP000015464"/>
    </source>
</evidence>
<dbReference type="GO" id="GO:0032865">
    <property type="term" value="C:ERMES complex"/>
    <property type="evidence" value="ECO:0007669"/>
    <property type="project" value="UniProtKB-UniRule"/>
</dbReference>
<keyword evidence="6" id="KW-0445">Lipid transport</keyword>
<dbReference type="GO" id="GO:0008289">
    <property type="term" value="F:lipid binding"/>
    <property type="evidence" value="ECO:0007669"/>
    <property type="project" value="UniProtKB-KW"/>
</dbReference>
<dbReference type="PANTHER" id="PTHR28185:SF1">
    <property type="entry name" value="MITOCHONDRIAL DISTRIBUTION AND MORPHOLOGY PROTEIN 34"/>
    <property type="match status" value="1"/>
</dbReference>
<evidence type="ECO:0000256" key="9">
    <source>
        <dbReference type="ARBA" id="ARBA00023136"/>
    </source>
</evidence>
<dbReference type="InterPro" id="IPR058825">
    <property type="entry name" value="MDM34_N"/>
</dbReference>
<keyword evidence="7" id="KW-0446">Lipid-binding</keyword>
<feature type="region of interest" description="Disordered" evidence="11">
    <location>
        <begin position="338"/>
        <end position="362"/>
    </location>
</feature>
<dbReference type="AlphaFoldDB" id="S9VX06"/>
<keyword evidence="4 10" id="KW-0812">Transmembrane</keyword>
<protein>
    <recommendedName>
        <fullName evidence="10">Mitochondrial distribution and morphology protein 34</fullName>
    </recommendedName>
</protein>
<organism evidence="13 14">
    <name type="scientific">Schizosaccharomyces cryophilus (strain OY26 / ATCC MYA-4695 / CBS 11777 / NBRC 106824 / NRRL Y48691)</name>
    <name type="common">Fission yeast</name>
    <dbReference type="NCBI Taxonomy" id="653667"/>
    <lineage>
        <taxon>Eukaryota</taxon>
        <taxon>Fungi</taxon>
        <taxon>Dikarya</taxon>
        <taxon>Ascomycota</taxon>
        <taxon>Taphrinomycotina</taxon>
        <taxon>Schizosaccharomycetes</taxon>
        <taxon>Schizosaccharomycetales</taxon>
        <taxon>Schizosaccharomycetaceae</taxon>
        <taxon>Schizosaccharomyces</taxon>
    </lineage>
</organism>
<dbReference type="InterPro" id="IPR027536">
    <property type="entry name" value="MDM34"/>
</dbReference>
<name>S9VX06_SCHCR</name>
<evidence type="ECO:0000256" key="8">
    <source>
        <dbReference type="ARBA" id="ARBA00023128"/>
    </source>
</evidence>
<dbReference type="EMBL" id="KE546990">
    <property type="protein sequence ID" value="EPY52193.1"/>
    <property type="molecule type" value="Genomic_DNA"/>
</dbReference>
<keyword evidence="2" id="KW-0813">Transport</keyword>
<evidence type="ECO:0000256" key="5">
    <source>
        <dbReference type="ARBA" id="ARBA00022787"/>
    </source>
</evidence>
<evidence type="ECO:0000256" key="1">
    <source>
        <dbReference type="ARBA" id="ARBA00004370"/>
    </source>
</evidence>
<proteinExistence type="inferred from homology"/>
<dbReference type="GO" id="GO:0015914">
    <property type="term" value="P:phospholipid transport"/>
    <property type="evidence" value="ECO:0007669"/>
    <property type="project" value="TreeGrafter"/>
</dbReference>
<comment type="similarity">
    <text evidence="10">Belongs to the MDM34 family.</text>
</comment>
<evidence type="ECO:0000313" key="13">
    <source>
        <dbReference type="EMBL" id="EPY52193.1"/>
    </source>
</evidence>
<keyword evidence="14" id="KW-1185">Reference proteome</keyword>
<dbReference type="InterPro" id="IPR031468">
    <property type="entry name" value="SMP_LBD"/>
</dbReference>
<dbReference type="OMA" id="PSIIYKM"/>
<gene>
    <name evidence="10" type="primary">MDM34</name>
    <name evidence="13" type="ORF">SPOG_04850</name>
</gene>
<dbReference type="Proteomes" id="UP000015464">
    <property type="component" value="Unassembled WGS sequence"/>
</dbReference>
<dbReference type="PANTHER" id="PTHR28185">
    <property type="entry name" value="MITOCHONDRIAL DISTRIBUTION AND MORPHOLOGY PROTEIN 34"/>
    <property type="match status" value="1"/>
</dbReference>
<accession>S9VX06</accession>
<dbReference type="Pfam" id="PF26545">
    <property type="entry name" value="Mdm34_N"/>
    <property type="match status" value="1"/>
</dbReference>
<keyword evidence="5 10" id="KW-1000">Mitochondrion outer membrane</keyword>
<evidence type="ECO:0000256" key="11">
    <source>
        <dbReference type="SAM" id="MobiDB-lite"/>
    </source>
</evidence>
<dbReference type="GeneID" id="25039163"/>
<sequence>MSFRISGWGEQFSDAFYERATTLLTAALNKGAKHSLIADRITVKELDMGEQPPELEILEIGDLAPDRFQGLFNFHYSGNASLVLQTKIRANPLSVEKRKVPSFGARNTMLASCAPLTVPMFLRLSNLKLNGIVVLVFSKQKGITMVFRNDPLESLRVSSSFDSIPAIARFLQREIEVQLAALFREELPSIIYKMSRLWFAKADPSLPFSVPKPGPTVFGASREAVKQSSTNPEFLDGPPDYIESTKVDTQYPMKMGPLDVHAHPNLQSLTKLALSRNSLYPKSSNNIPMCIFRSTPFDTIHRLSAQSEESSCTPLSTLSPSPSSDYFFTQHNVSSTGTISTRPSIFGRMKNAHPHRRREQVKKRHVIRLQSLKNTQSSPSNTIPASHNSDPFVCEPILFSKNEKSIMADSSEGKPEKVILYDSNVKDRTEKSPLSSPIPHWRADELQRKLQMESNSNKFPNSQYNTIKLLALQRLLNANRSF</sequence>
<feature type="compositionally biased region" description="Basic residues" evidence="11">
    <location>
        <begin position="350"/>
        <end position="362"/>
    </location>
</feature>
<dbReference type="HOGENOM" id="CLU_044755_0_0_1"/>
<dbReference type="PROSITE" id="PS51847">
    <property type="entry name" value="SMP"/>
    <property type="match status" value="1"/>
</dbReference>
<comment type="subcellular location">
    <subcellularLocation>
        <location evidence="1">Membrane</location>
    </subcellularLocation>
    <subcellularLocation>
        <location evidence="10">Mitochondrion outer membrane</location>
        <topology evidence="10">Multi-pass membrane protein</topology>
    </subcellularLocation>
    <text evidence="10">The ERMES/MDM complex localizes to a few discrete foci (around 10 per single cell), that represent mitochondria-endoplasmic reticulum junctions. These foci are often found next to mtDNA nucleoids.</text>
</comment>
<dbReference type="GO" id="GO:1990456">
    <property type="term" value="P:mitochondrion-endoplasmic reticulum membrane tethering"/>
    <property type="evidence" value="ECO:0007669"/>
    <property type="project" value="TreeGrafter"/>
</dbReference>
<comment type="domain">
    <text evidence="10">Lacks alpha-helical transmembrane segments, suggesting that it resides in the membrane via beta-sheet conformations similar to those predicted for other outer membrane proteins and porin.</text>
</comment>
<comment type="subunit">
    <text evidence="10">Component of the ER-mitochondria encounter structure (ERMES) or MDM complex, composed of MMM1, MDM10, MDM12 and MDM34.</text>
</comment>
<evidence type="ECO:0000256" key="3">
    <source>
        <dbReference type="ARBA" id="ARBA00022452"/>
    </source>
</evidence>
<keyword evidence="8 10" id="KW-0496">Mitochondrion</keyword>
<evidence type="ECO:0000256" key="7">
    <source>
        <dbReference type="ARBA" id="ARBA00023121"/>
    </source>
</evidence>
<evidence type="ECO:0000256" key="4">
    <source>
        <dbReference type="ARBA" id="ARBA00022692"/>
    </source>
</evidence>
<dbReference type="CDD" id="cd21673">
    <property type="entry name" value="SMP_Mdm34"/>
    <property type="match status" value="1"/>
</dbReference>